<dbReference type="EMBL" id="JBHLTC010000036">
    <property type="protein sequence ID" value="MFC0627772.1"/>
    <property type="molecule type" value="Genomic_DNA"/>
</dbReference>
<accession>A0ABV6QVY7</accession>
<reference evidence="1 2" key="1">
    <citation type="submission" date="2024-09" db="EMBL/GenBank/DDBJ databases">
        <authorList>
            <person name="Sun Q."/>
            <person name="Mori K."/>
        </authorList>
    </citation>
    <scope>NUCLEOTIDE SEQUENCE [LARGE SCALE GENOMIC DNA]</scope>
    <source>
        <strain evidence="1 2">CGMCC 1.15906</strain>
    </source>
</reference>
<comment type="caution">
    <text evidence="1">The sequence shown here is derived from an EMBL/GenBank/DDBJ whole genome shotgun (WGS) entry which is preliminary data.</text>
</comment>
<proteinExistence type="predicted"/>
<sequence length="430" mass="46541">MDVRRWAARAVAVLTASGVVAGGGWLAFGRAPELSVSGVSVSLPDAAVEAERKVGAAVDVILQRRARAVLAGDQAAFLRDVDPANAALRRKHAGLFQNLRTIGFKALAYHRAEAWMSDKTPAGATAFRVVMRYQFKDAGHAPAVTELGYTFGSKAGRWLLLDDDNLDRDLDDDGHRQPWDFGPIQVVRKPGVFVIVSAGDGALGRKIAADSQTSLAEVRKAWQTRLQPTIVVVAMREKQVLATTWALPGHAIAAVAKPVIDNTVPIDRTTAKVVGGLIVISPKMRGRIDTNLLAHEFTHVGAVRLGGGAPLWLVEGLAEYVGYRVAAQRSRGWARGVEVYRDEIRAESLRALKVLPIDGVFHGDFGEDSYGVSWLAVEHLVKAVGIRKVIDLYVEVARSEGDPARRDQLLRKHTGFTEPKLVAALQASAR</sequence>
<dbReference type="Proteomes" id="UP001589890">
    <property type="component" value="Unassembled WGS sequence"/>
</dbReference>
<evidence type="ECO:0000313" key="2">
    <source>
        <dbReference type="Proteomes" id="UP001589890"/>
    </source>
</evidence>
<protein>
    <recommendedName>
        <fullName evidence="3">Peptidase MA-like domain-containing protein</fullName>
    </recommendedName>
</protein>
<name>A0ABV6QVY7_9ACTN</name>
<gene>
    <name evidence="1" type="ORF">ACFFGN_27105</name>
</gene>
<organism evidence="1 2">
    <name type="scientific">Kribbella deserti</name>
    <dbReference type="NCBI Taxonomy" id="1926257"/>
    <lineage>
        <taxon>Bacteria</taxon>
        <taxon>Bacillati</taxon>
        <taxon>Actinomycetota</taxon>
        <taxon>Actinomycetes</taxon>
        <taxon>Propionibacteriales</taxon>
        <taxon>Kribbellaceae</taxon>
        <taxon>Kribbella</taxon>
    </lineage>
</organism>
<evidence type="ECO:0000313" key="1">
    <source>
        <dbReference type="EMBL" id="MFC0627772.1"/>
    </source>
</evidence>
<dbReference type="RefSeq" id="WP_380052916.1">
    <property type="nucleotide sequence ID" value="NZ_JBHLTC010000036.1"/>
</dbReference>
<evidence type="ECO:0008006" key="3">
    <source>
        <dbReference type="Google" id="ProtNLM"/>
    </source>
</evidence>
<keyword evidence="2" id="KW-1185">Reference proteome</keyword>